<protein>
    <recommendedName>
        <fullName evidence="6">HSF-type DNA-binding domain-containing protein</fullName>
    </recommendedName>
</protein>
<dbReference type="Gene3D" id="1.10.10.10">
    <property type="entry name" value="Winged helix-like DNA-binding domain superfamily/Winged helix DNA-binding domain"/>
    <property type="match status" value="1"/>
</dbReference>
<dbReference type="InterPro" id="IPR036388">
    <property type="entry name" value="WH-like_DNA-bd_sf"/>
</dbReference>
<gene>
    <name evidence="7" type="ORF">HF521_014575</name>
</gene>
<dbReference type="Pfam" id="PF00447">
    <property type="entry name" value="HSF_DNA-bind"/>
    <property type="match status" value="1"/>
</dbReference>
<dbReference type="AlphaFoldDB" id="A0A8T0A7X2"/>
<comment type="subcellular location">
    <subcellularLocation>
        <location evidence="1">Nucleus</location>
    </subcellularLocation>
</comment>
<dbReference type="PANTHER" id="PTHR10015:SF278">
    <property type="entry name" value="HEAT SHOCK FACTOR PROTEIN 5"/>
    <property type="match status" value="1"/>
</dbReference>
<evidence type="ECO:0000256" key="3">
    <source>
        <dbReference type="ARBA" id="ARBA00023125"/>
    </source>
</evidence>
<dbReference type="SUPFAM" id="SSF46785">
    <property type="entry name" value="Winged helix' DNA-binding domain"/>
    <property type="match status" value="1"/>
</dbReference>
<organism evidence="7 8">
    <name type="scientific">Silurus meridionalis</name>
    <name type="common">Southern catfish</name>
    <name type="synonym">Silurus soldatovi meridionalis</name>
    <dbReference type="NCBI Taxonomy" id="175797"/>
    <lineage>
        <taxon>Eukaryota</taxon>
        <taxon>Metazoa</taxon>
        <taxon>Chordata</taxon>
        <taxon>Craniata</taxon>
        <taxon>Vertebrata</taxon>
        <taxon>Euteleostomi</taxon>
        <taxon>Actinopterygii</taxon>
        <taxon>Neopterygii</taxon>
        <taxon>Teleostei</taxon>
        <taxon>Ostariophysi</taxon>
        <taxon>Siluriformes</taxon>
        <taxon>Siluridae</taxon>
        <taxon>Silurus</taxon>
    </lineage>
</organism>
<keyword evidence="8" id="KW-1185">Reference proteome</keyword>
<dbReference type="PANTHER" id="PTHR10015">
    <property type="entry name" value="HEAT SHOCK TRANSCRIPTION FACTOR"/>
    <property type="match status" value="1"/>
</dbReference>
<evidence type="ECO:0000313" key="8">
    <source>
        <dbReference type="Proteomes" id="UP000606274"/>
    </source>
</evidence>
<dbReference type="GO" id="GO:0005634">
    <property type="term" value="C:nucleus"/>
    <property type="evidence" value="ECO:0007669"/>
    <property type="project" value="UniProtKB-SubCell"/>
</dbReference>
<reference evidence="7" key="1">
    <citation type="submission" date="2020-08" db="EMBL/GenBank/DDBJ databases">
        <title>Chromosome-level assembly of Southern catfish (Silurus meridionalis) provides insights into visual adaptation to the nocturnal and benthic lifestyles.</title>
        <authorList>
            <person name="Zhang Y."/>
            <person name="Wang D."/>
            <person name="Peng Z."/>
        </authorList>
    </citation>
    <scope>NUCLEOTIDE SEQUENCE</scope>
    <source>
        <strain evidence="7">SWU-2019-XX</strain>
        <tissue evidence="7">Muscle</tissue>
    </source>
</reference>
<evidence type="ECO:0000313" key="7">
    <source>
        <dbReference type="EMBL" id="KAF7687347.1"/>
    </source>
</evidence>
<sequence>MEKEETCLLLIDPKHFPGKLWNLVNDPQIYSVCWDASGEGILIHQLPFKTEVLLAQTTQISKYFRTTDFASFIRQLNLYGFRKVPPDPPEKLHDNFSNLTQTHHFHNQNFKRDKPELLLHIKRLTAANKSKLAAGKQLPCKSSHSFYNAMPNLPLKISAVTKDSASVGHQGTFYHLSCNDLKQVKECDSTPKSPQRPAMNYGDSSAVNLYSNKDAPCSVFHHFPTYLSYTHPSNPVHMQHGIMSHYAQNRFYSTVYEHCSPDFLDLKLPFSQPTVPYIPPFSYYSDCSVGNIHSSDTLKAGGVSGSWNHHLEVNLNPVYKVEDKMQNVGSLEIRDAAEARSVKESSLRDLI</sequence>
<dbReference type="GO" id="GO:0003700">
    <property type="term" value="F:DNA-binding transcription factor activity"/>
    <property type="evidence" value="ECO:0007669"/>
    <property type="project" value="InterPro"/>
</dbReference>
<dbReference type="SMART" id="SM00415">
    <property type="entry name" value="HSF"/>
    <property type="match status" value="1"/>
</dbReference>
<keyword evidence="4" id="KW-0539">Nucleus</keyword>
<dbReference type="InterPro" id="IPR000232">
    <property type="entry name" value="HSF_DNA-bd"/>
</dbReference>
<dbReference type="GO" id="GO:0043565">
    <property type="term" value="F:sequence-specific DNA binding"/>
    <property type="evidence" value="ECO:0007669"/>
    <property type="project" value="InterPro"/>
</dbReference>
<name>A0A8T0A7X2_SILME</name>
<accession>A0A8T0A7X2</accession>
<evidence type="ECO:0000256" key="4">
    <source>
        <dbReference type="ARBA" id="ARBA00023242"/>
    </source>
</evidence>
<feature type="domain" description="HSF-type DNA-binding" evidence="6">
    <location>
        <begin position="12"/>
        <end position="124"/>
    </location>
</feature>
<comment type="caution">
    <text evidence="7">The sequence shown here is derived from an EMBL/GenBank/DDBJ whole genome shotgun (WGS) entry which is preliminary data.</text>
</comment>
<evidence type="ECO:0000259" key="6">
    <source>
        <dbReference type="SMART" id="SM00415"/>
    </source>
</evidence>
<evidence type="ECO:0000256" key="5">
    <source>
        <dbReference type="RuleBase" id="RU004020"/>
    </source>
</evidence>
<dbReference type="Proteomes" id="UP000606274">
    <property type="component" value="Unassembled WGS sequence"/>
</dbReference>
<dbReference type="EMBL" id="JABFDY010000027">
    <property type="protein sequence ID" value="KAF7687347.1"/>
    <property type="molecule type" value="Genomic_DNA"/>
</dbReference>
<dbReference type="InterPro" id="IPR036390">
    <property type="entry name" value="WH_DNA-bd_sf"/>
</dbReference>
<comment type="similarity">
    <text evidence="2 5">Belongs to the HSF family.</text>
</comment>
<proteinExistence type="inferred from homology"/>
<keyword evidence="3" id="KW-0238">DNA-binding</keyword>
<evidence type="ECO:0000256" key="2">
    <source>
        <dbReference type="ARBA" id="ARBA00006403"/>
    </source>
</evidence>
<evidence type="ECO:0000256" key="1">
    <source>
        <dbReference type="ARBA" id="ARBA00004123"/>
    </source>
</evidence>
<dbReference type="OrthoDB" id="6418155at2759"/>